<dbReference type="RefSeq" id="XP_062630603.1">
    <property type="nucleotide sequence ID" value="XM_062774619.1"/>
</dbReference>
<keyword evidence="2" id="KW-0378">Hydrolase</keyword>
<protein>
    <submittedName>
        <fullName evidence="4">(S)-2-haloacid dehalogenase</fullName>
    </submittedName>
</protein>
<keyword evidence="5" id="KW-1185">Reference proteome</keyword>
<evidence type="ECO:0000313" key="5">
    <source>
        <dbReference type="Proteomes" id="UP000827549"/>
    </source>
</evidence>
<dbReference type="InterPro" id="IPR051540">
    <property type="entry name" value="S-2-haloacid_dehalogenase"/>
</dbReference>
<dbReference type="CDD" id="cd02588">
    <property type="entry name" value="HAD_L2-DEX"/>
    <property type="match status" value="1"/>
</dbReference>
<dbReference type="Pfam" id="PF00702">
    <property type="entry name" value="Hydrolase"/>
    <property type="match status" value="1"/>
</dbReference>
<organism evidence="4 5">
    <name type="scientific">Vanrija pseudolonga</name>
    <dbReference type="NCBI Taxonomy" id="143232"/>
    <lineage>
        <taxon>Eukaryota</taxon>
        <taxon>Fungi</taxon>
        <taxon>Dikarya</taxon>
        <taxon>Basidiomycota</taxon>
        <taxon>Agaricomycotina</taxon>
        <taxon>Tremellomycetes</taxon>
        <taxon>Trichosporonales</taxon>
        <taxon>Trichosporonaceae</taxon>
        <taxon>Vanrija</taxon>
    </lineage>
</organism>
<dbReference type="Gene3D" id="1.10.150.240">
    <property type="entry name" value="Putative phosphatase, domain 2"/>
    <property type="match status" value="1"/>
</dbReference>
<dbReference type="InterPro" id="IPR023198">
    <property type="entry name" value="PGP-like_dom2"/>
</dbReference>
<feature type="compositionally biased region" description="Polar residues" evidence="3">
    <location>
        <begin position="1"/>
        <end position="11"/>
    </location>
</feature>
<dbReference type="Gene3D" id="3.40.50.1000">
    <property type="entry name" value="HAD superfamily/HAD-like"/>
    <property type="match status" value="1"/>
</dbReference>
<dbReference type="NCBIfam" id="TIGR01428">
    <property type="entry name" value="HAD_type_II"/>
    <property type="match status" value="1"/>
</dbReference>
<feature type="region of interest" description="Disordered" evidence="3">
    <location>
        <begin position="1"/>
        <end position="22"/>
    </location>
</feature>
<dbReference type="InterPro" id="IPR036412">
    <property type="entry name" value="HAD-like_sf"/>
</dbReference>
<dbReference type="PANTHER" id="PTHR43316">
    <property type="entry name" value="HYDROLASE, HALOACID DELAHOGENASE-RELATED"/>
    <property type="match status" value="1"/>
</dbReference>
<dbReference type="PANTHER" id="PTHR43316:SF3">
    <property type="entry name" value="HALOACID DEHALOGENASE, TYPE II (AFU_ORTHOLOGUE AFUA_2G07750)-RELATED"/>
    <property type="match status" value="1"/>
</dbReference>
<dbReference type="GO" id="GO:0019120">
    <property type="term" value="F:hydrolase activity, acting on acid halide bonds, in C-halide compounds"/>
    <property type="evidence" value="ECO:0007669"/>
    <property type="project" value="InterPro"/>
</dbReference>
<dbReference type="EMBL" id="CP086719">
    <property type="protein sequence ID" value="WOO84577.1"/>
    <property type="molecule type" value="Genomic_DNA"/>
</dbReference>
<evidence type="ECO:0000256" key="1">
    <source>
        <dbReference type="ARBA" id="ARBA00008106"/>
    </source>
</evidence>
<evidence type="ECO:0000313" key="4">
    <source>
        <dbReference type="EMBL" id="WOO84577.1"/>
    </source>
</evidence>
<dbReference type="InterPro" id="IPR006328">
    <property type="entry name" value="2-HAD"/>
</dbReference>
<dbReference type="NCBIfam" id="TIGR01493">
    <property type="entry name" value="HAD-SF-IA-v2"/>
    <property type="match status" value="1"/>
</dbReference>
<dbReference type="InterPro" id="IPR023214">
    <property type="entry name" value="HAD_sf"/>
</dbReference>
<evidence type="ECO:0000256" key="3">
    <source>
        <dbReference type="SAM" id="MobiDB-lite"/>
    </source>
</evidence>
<dbReference type="PRINTS" id="PR00413">
    <property type="entry name" value="HADHALOGNASE"/>
</dbReference>
<dbReference type="Proteomes" id="UP000827549">
    <property type="component" value="Chromosome 6"/>
</dbReference>
<sequence>MASTTTTSSTVPKGAESPPPTASPIPKVLAFDVFGTVVDWHGSIAREAERIVPGLDGDAFALAWREGYRPAMARTMASGQFRVLDELHLEILRDIAPRFGLALTPEQEDELNKAWHRLDPWPDSAAALARLKTKFIITPLSNGGIGLLTHMAKRGGLPWDVVLCAEVFQAYKPAHRVYQGVGRVLGVPIAEVMMVATHHDDLDAAQDAGLQTAYIARPLEFGAKHTELKDSERKERHPLHFDSIHGLADHFGC</sequence>
<comment type="similarity">
    <text evidence="1">Belongs to the HAD-like hydrolase superfamily. S-2-haloalkanoic acid dehalogenase family.</text>
</comment>
<reference evidence="4" key="1">
    <citation type="submission" date="2023-10" db="EMBL/GenBank/DDBJ databases">
        <authorList>
            <person name="Noh H."/>
        </authorList>
    </citation>
    <scope>NUCLEOTIDE SEQUENCE</scope>
    <source>
        <strain evidence="4">DUCC4014</strain>
    </source>
</reference>
<evidence type="ECO:0000256" key="2">
    <source>
        <dbReference type="ARBA" id="ARBA00022801"/>
    </source>
</evidence>
<dbReference type="GO" id="GO:0016791">
    <property type="term" value="F:phosphatase activity"/>
    <property type="evidence" value="ECO:0007669"/>
    <property type="project" value="UniProtKB-ARBA"/>
</dbReference>
<dbReference type="InterPro" id="IPR006439">
    <property type="entry name" value="HAD-SF_hydro_IA"/>
</dbReference>
<dbReference type="AlphaFoldDB" id="A0AAF0YDV0"/>
<name>A0AAF0YDV0_9TREE</name>
<accession>A0AAF0YDV0</accession>
<proteinExistence type="inferred from homology"/>
<dbReference type="GeneID" id="87811264"/>
<gene>
    <name evidence="4" type="primary">hadL</name>
    <name evidence="4" type="ORF">LOC62_06G008096</name>
</gene>
<dbReference type="SUPFAM" id="SSF56784">
    <property type="entry name" value="HAD-like"/>
    <property type="match status" value="1"/>
</dbReference>